<dbReference type="InterPro" id="IPR015856">
    <property type="entry name" value="ABC_transpr_CbiO/EcfA_su"/>
</dbReference>
<evidence type="ECO:0000313" key="6">
    <source>
        <dbReference type="EMBL" id="ABB37994.1"/>
    </source>
</evidence>
<evidence type="ECO:0000259" key="5">
    <source>
        <dbReference type="PROSITE" id="PS50893"/>
    </source>
</evidence>
<dbReference type="InterPro" id="IPR003593">
    <property type="entry name" value="AAA+_ATPase"/>
</dbReference>
<sequence length="243" mass="26666">MSSETALLQLRGVRYRYPGAENDVLAGIDFALHRHDRLGLYGPNGSGKTTFLHTIMGLVCPRQGEVLFEGRSVRSEKDFRAVRSRIGLLLQNADDQLFCPTVLEDVAFGPLNLGMAPERAAEHARQTLAALGLQGFDSRLTHRLSGGEKKLVSLAAVLAMQPDALLLDEPTNGLDPATRLHIIDILNSLDAALIIISHDWDFLHRTVSQYLTLKAGHLVHDPEMVPHHHAHAHPHGGEPHAHS</sequence>
<dbReference type="SUPFAM" id="SSF52540">
    <property type="entry name" value="P-loop containing nucleoside triphosphate hydrolases"/>
    <property type="match status" value="1"/>
</dbReference>
<keyword evidence="2" id="KW-0813">Transport</keyword>
<dbReference type="InterPro" id="IPR027417">
    <property type="entry name" value="P-loop_NTPase"/>
</dbReference>
<evidence type="ECO:0000256" key="1">
    <source>
        <dbReference type="ARBA" id="ARBA00005417"/>
    </source>
</evidence>
<dbReference type="STRING" id="207559.Dde_1193"/>
<proteinExistence type="inferred from homology"/>
<dbReference type="RefSeq" id="WP_011367212.1">
    <property type="nucleotide sequence ID" value="NC_007519.1"/>
</dbReference>
<dbReference type="KEGG" id="dde:Dde_1193"/>
<evidence type="ECO:0000313" key="7">
    <source>
        <dbReference type="Proteomes" id="UP000002710"/>
    </source>
</evidence>
<evidence type="ECO:0000256" key="2">
    <source>
        <dbReference type="ARBA" id="ARBA00022448"/>
    </source>
</evidence>
<dbReference type="HOGENOM" id="CLU_000604_1_22_7"/>
<evidence type="ECO:0000256" key="3">
    <source>
        <dbReference type="ARBA" id="ARBA00022741"/>
    </source>
</evidence>
<dbReference type="Proteomes" id="UP000002710">
    <property type="component" value="Chromosome"/>
</dbReference>
<dbReference type="AlphaFoldDB" id="Q313A2"/>
<keyword evidence="3" id="KW-0547">Nucleotide-binding</keyword>
<feature type="domain" description="ABC transporter" evidence="5">
    <location>
        <begin position="8"/>
        <end position="240"/>
    </location>
</feature>
<dbReference type="CDD" id="cd03225">
    <property type="entry name" value="ABC_cobalt_CbiO_domain1"/>
    <property type="match status" value="1"/>
</dbReference>
<dbReference type="GO" id="GO:0016887">
    <property type="term" value="F:ATP hydrolysis activity"/>
    <property type="evidence" value="ECO:0007669"/>
    <property type="project" value="InterPro"/>
</dbReference>
<dbReference type="InterPro" id="IPR017871">
    <property type="entry name" value="ABC_transporter-like_CS"/>
</dbReference>
<keyword evidence="7" id="KW-1185">Reference proteome</keyword>
<accession>Q313A2</accession>
<reference evidence="6 7" key="1">
    <citation type="journal article" date="2011" name="J. Bacteriol.">
        <title>Complete genome sequence and updated annotation of Desulfovibrio alaskensis G20.</title>
        <authorList>
            <person name="Hauser L.J."/>
            <person name="Land M.L."/>
            <person name="Brown S.D."/>
            <person name="Larimer F."/>
            <person name="Keller K.L."/>
            <person name="Rapp-Giles B.J."/>
            <person name="Price M.N."/>
            <person name="Lin M."/>
            <person name="Bruce D.C."/>
            <person name="Detter J.C."/>
            <person name="Tapia R."/>
            <person name="Han C.S."/>
            <person name="Goodwin L.A."/>
            <person name="Cheng J.F."/>
            <person name="Pitluck S."/>
            <person name="Copeland A."/>
            <person name="Lucas S."/>
            <person name="Nolan M."/>
            <person name="Lapidus A.L."/>
            <person name="Palumbo A.V."/>
            <person name="Wall J.D."/>
        </authorList>
    </citation>
    <scope>NUCLEOTIDE SEQUENCE [LARGE SCALE GENOMIC DNA]</scope>
    <source>
        <strain evidence="7">ATCC BAA 1058 / DSM 17464 / G20</strain>
    </source>
</reference>
<dbReference type="PROSITE" id="PS00211">
    <property type="entry name" value="ABC_TRANSPORTER_1"/>
    <property type="match status" value="1"/>
</dbReference>
<dbReference type="SMART" id="SM00382">
    <property type="entry name" value="AAA"/>
    <property type="match status" value="1"/>
</dbReference>
<gene>
    <name evidence="6" type="ordered locus">Dde_1193</name>
</gene>
<comment type="similarity">
    <text evidence="1">Belongs to the ABC transporter superfamily.</text>
</comment>
<dbReference type="InterPro" id="IPR003439">
    <property type="entry name" value="ABC_transporter-like_ATP-bd"/>
</dbReference>
<keyword evidence="4" id="KW-0067">ATP-binding</keyword>
<dbReference type="Gene3D" id="3.40.50.300">
    <property type="entry name" value="P-loop containing nucleotide triphosphate hydrolases"/>
    <property type="match status" value="1"/>
</dbReference>
<dbReference type="GO" id="GO:0042626">
    <property type="term" value="F:ATPase-coupled transmembrane transporter activity"/>
    <property type="evidence" value="ECO:0007669"/>
    <property type="project" value="TreeGrafter"/>
</dbReference>
<dbReference type="PANTHER" id="PTHR43553">
    <property type="entry name" value="HEAVY METAL TRANSPORTER"/>
    <property type="match status" value="1"/>
</dbReference>
<dbReference type="PROSITE" id="PS50893">
    <property type="entry name" value="ABC_TRANSPORTER_2"/>
    <property type="match status" value="1"/>
</dbReference>
<dbReference type="GO" id="GO:0005524">
    <property type="term" value="F:ATP binding"/>
    <property type="evidence" value="ECO:0007669"/>
    <property type="project" value="UniProtKB-KW"/>
</dbReference>
<dbReference type="PANTHER" id="PTHR43553:SF24">
    <property type="entry name" value="ENERGY-COUPLING FACTOR TRANSPORTER ATP-BINDING PROTEIN ECFA1"/>
    <property type="match status" value="1"/>
</dbReference>
<evidence type="ECO:0000256" key="4">
    <source>
        <dbReference type="ARBA" id="ARBA00022840"/>
    </source>
</evidence>
<organism evidence="6 7">
    <name type="scientific">Oleidesulfovibrio alaskensis (strain ATCC BAA-1058 / DSM 17464 / G20)</name>
    <name type="common">Desulfovibrio alaskensis</name>
    <dbReference type="NCBI Taxonomy" id="207559"/>
    <lineage>
        <taxon>Bacteria</taxon>
        <taxon>Pseudomonadati</taxon>
        <taxon>Thermodesulfobacteriota</taxon>
        <taxon>Desulfovibrionia</taxon>
        <taxon>Desulfovibrionales</taxon>
        <taxon>Desulfovibrionaceae</taxon>
        <taxon>Oleidesulfovibrio</taxon>
    </lineage>
</organism>
<dbReference type="Pfam" id="PF00005">
    <property type="entry name" value="ABC_tran"/>
    <property type="match status" value="1"/>
</dbReference>
<name>Q313A2_OLEA2</name>
<dbReference type="GO" id="GO:0043190">
    <property type="term" value="C:ATP-binding cassette (ABC) transporter complex"/>
    <property type="evidence" value="ECO:0007669"/>
    <property type="project" value="TreeGrafter"/>
</dbReference>
<dbReference type="EMBL" id="CP000112">
    <property type="protein sequence ID" value="ABB37994.1"/>
    <property type="molecule type" value="Genomic_DNA"/>
</dbReference>
<protein>
    <submittedName>
        <fullName evidence="6">Component of nickel ABC transport system</fullName>
    </submittedName>
</protein>
<dbReference type="InterPro" id="IPR050095">
    <property type="entry name" value="ECF_ABC_transporter_ATP-bd"/>
</dbReference>
<dbReference type="eggNOG" id="COG1122">
    <property type="taxonomic scope" value="Bacteria"/>
</dbReference>